<evidence type="ECO:0000313" key="2">
    <source>
        <dbReference type="Proteomes" id="UP001348817"/>
    </source>
</evidence>
<geneLocation type="plasmid" evidence="1 2">
    <name>pFA2</name>
</geneLocation>
<evidence type="ECO:0000313" key="1">
    <source>
        <dbReference type="EMBL" id="BDD11800.1"/>
    </source>
</evidence>
<dbReference type="GO" id="GO:0016491">
    <property type="term" value="F:oxidoreductase activity"/>
    <property type="evidence" value="ECO:0007669"/>
    <property type="project" value="TreeGrafter"/>
</dbReference>
<dbReference type="InterPro" id="IPR051468">
    <property type="entry name" value="Fungal_SecMetab_SDRs"/>
</dbReference>
<dbReference type="RefSeq" id="WP_338395199.1">
    <property type="nucleotide sequence ID" value="NZ_AP025316.1"/>
</dbReference>
<sequence length="453" mass="52179">MDELEFTESEWNTCLKVLEILKNDPLNNPDNKRFSGIITKLHKNAKKALNKEKNENRARQDKETVFSSAIAMNALAGVSFFSDGKPKEQRYKAVHNPRNCYCCNSPYYDVHSFYHRLCPDCAEQNYAWRFRSPDLSGRNIIITGGRVKVGFATALRFLRAGANVTVTTRFPALALETYSKEPDYSEWKDKLFLYGLDLRNLGAVKEFITEYKKRYPHLDILINNAAQTIKYTEEFYRPIIAEERKHLENLSSANRLFSENKTPVTENETRRLPASSFDKVSLTRFGQPVDTRHKNSWNSTLEEIGDYELLEVNLINQISPYLMLRELASHMRNSPYPERFVINVTSSEGQFSYSNKTIYHPHTNMTKAALNMMTRTSARELAVSGIFMNAVDVGWISTGAVESLRKRQFERGYIPPLDSVDGASRIMHPVFESLINKVTFVGKLLKNYKIENW</sequence>
<dbReference type="Pfam" id="PF00106">
    <property type="entry name" value="adh_short"/>
    <property type="match status" value="1"/>
</dbReference>
<proteinExistence type="predicted"/>
<name>A0AAU9DKL3_9BACT</name>
<dbReference type="PRINTS" id="PR00081">
    <property type="entry name" value="GDHRDH"/>
</dbReference>
<dbReference type="Gene3D" id="3.40.50.720">
    <property type="entry name" value="NAD(P)-binding Rossmann-like Domain"/>
    <property type="match status" value="1"/>
</dbReference>
<dbReference type="InterPro" id="IPR036291">
    <property type="entry name" value="NAD(P)-bd_dom_sf"/>
</dbReference>
<dbReference type="CDD" id="cd05233">
    <property type="entry name" value="SDR_c"/>
    <property type="match status" value="1"/>
</dbReference>
<dbReference type="AlphaFoldDB" id="A0AAU9DKL3"/>
<dbReference type="InterPro" id="IPR002347">
    <property type="entry name" value="SDR_fam"/>
</dbReference>
<dbReference type="PANTHER" id="PTHR43544:SF2">
    <property type="entry name" value="OXIDOREDUCTASE"/>
    <property type="match status" value="1"/>
</dbReference>
<dbReference type="EMBL" id="AP025316">
    <property type="protein sequence ID" value="BDD11800.1"/>
    <property type="molecule type" value="Genomic_DNA"/>
</dbReference>
<dbReference type="Proteomes" id="UP001348817">
    <property type="component" value="Plasmid pFA2"/>
</dbReference>
<dbReference type="KEGG" id="fax:FUAX_42320"/>
<dbReference type="PANTHER" id="PTHR43544">
    <property type="entry name" value="SHORT-CHAIN DEHYDROGENASE/REDUCTASE"/>
    <property type="match status" value="1"/>
</dbReference>
<gene>
    <name evidence="1" type="ORF">FUAX_42320</name>
</gene>
<keyword evidence="2" id="KW-1185">Reference proteome</keyword>
<reference evidence="1 2" key="1">
    <citation type="submission" date="2021-12" db="EMBL/GenBank/DDBJ databases">
        <title>Genome sequencing of bacteria with rrn-lacking chromosome and rrn-plasmid.</title>
        <authorList>
            <person name="Anda M."/>
            <person name="Iwasaki W."/>
        </authorList>
    </citation>
    <scope>NUCLEOTIDE SEQUENCE [LARGE SCALE GENOMIC DNA]</scope>
    <source>
        <strain evidence="1 2">DSM 100852</strain>
        <plasmid evidence="1 2">pFA2</plasmid>
    </source>
</reference>
<dbReference type="Pfam" id="PF13561">
    <property type="entry name" value="adh_short_C2"/>
    <property type="match status" value="1"/>
</dbReference>
<dbReference type="GO" id="GO:0005737">
    <property type="term" value="C:cytoplasm"/>
    <property type="evidence" value="ECO:0007669"/>
    <property type="project" value="TreeGrafter"/>
</dbReference>
<keyword evidence="1" id="KW-0614">Plasmid</keyword>
<dbReference type="SUPFAM" id="SSF51735">
    <property type="entry name" value="NAD(P)-binding Rossmann-fold domains"/>
    <property type="match status" value="1"/>
</dbReference>
<accession>A0AAU9DKL3</accession>
<organism evidence="1 2">
    <name type="scientific">Fulvitalea axinellae</name>
    <dbReference type="NCBI Taxonomy" id="1182444"/>
    <lineage>
        <taxon>Bacteria</taxon>
        <taxon>Pseudomonadati</taxon>
        <taxon>Bacteroidota</taxon>
        <taxon>Cytophagia</taxon>
        <taxon>Cytophagales</taxon>
        <taxon>Persicobacteraceae</taxon>
        <taxon>Fulvitalea</taxon>
    </lineage>
</organism>
<protein>
    <submittedName>
        <fullName evidence="1">Oxidoreductase</fullName>
    </submittedName>
</protein>